<protein>
    <recommendedName>
        <fullName evidence="3">Secreted protein</fullName>
    </recommendedName>
</protein>
<name>A0AAV8S938_9ROSI</name>
<organism evidence="1 2">
    <name type="scientific">Erythroxylum novogranatense</name>
    <dbReference type="NCBI Taxonomy" id="1862640"/>
    <lineage>
        <taxon>Eukaryota</taxon>
        <taxon>Viridiplantae</taxon>
        <taxon>Streptophyta</taxon>
        <taxon>Embryophyta</taxon>
        <taxon>Tracheophyta</taxon>
        <taxon>Spermatophyta</taxon>
        <taxon>Magnoliopsida</taxon>
        <taxon>eudicotyledons</taxon>
        <taxon>Gunneridae</taxon>
        <taxon>Pentapetalae</taxon>
        <taxon>rosids</taxon>
        <taxon>fabids</taxon>
        <taxon>Malpighiales</taxon>
        <taxon>Erythroxylaceae</taxon>
        <taxon>Erythroxylum</taxon>
    </lineage>
</organism>
<accession>A0AAV8S938</accession>
<reference evidence="1 2" key="1">
    <citation type="submission" date="2021-09" db="EMBL/GenBank/DDBJ databases">
        <title>Genomic insights and catalytic innovation underlie evolution of tropane alkaloids biosynthesis.</title>
        <authorList>
            <person name="Wang Y.-J."/>
            <person name="Tian T."/>
            <person name="Huang J.-P."/>
            <person name="Huang S.-X."/>
        </authorList>
    </citation>
    <scope>NUCLEOTIDE SEQUENCE [LARGE SCALE GENOMIC DNA]</scope>
    <source>
        <strain evidence="1">KIB-2018</strain>
        <tissue evidence="1">Leaf</tissue>
    </source>
</reference>
<evidence type="ECO:0000313" key="2">
    <source>
        <dbReference type="Proteomes" id="UP001159364"/>
    </source>
</evidence>
<dbReference type="AlphaFoldDB" id="A0AAV8S938"/>
<evidence type="ECO:0008006" key="3">
    <source>
        <dbReference type="Google" id="ProtNLM"/>
    </source>
</evidence>
<keyword evidence="2" id="KW-1185">Reference proteome</keyword>
<evidence type="ECO:0000313" key="1">
    <source>
        <dbReference type="EMBL" id="KAJ8748717.1"/>
    </source>
</evidence>
<gene>
    <name evidence="1" type="ORF">K2173_011266</name>
</gene>
<dbReference type="EMBL" id="JAIWQS010000012">
    <property type="protein sequence ID" value="KAJ8748717.1"/>
    <property type="molecule type" value="Genomic_DNA"/>
</dbReference>
<proteinExistence type="predicted"/>
<dbReference type="Proteomes" id="UP001159364">
    <property type="component" value="Linkage Group LG12"/>
</dbReference>
<sequence length="88" mass="10457">MRQRLKYQRHCFLLSLSSSFVRVELVLATHFCIWWEWKVSDVTGTKHNPHHRVVETDRGRVLKGLGQWSAEKDWFGDKLHLHNLFGLS</sequence>
<comment type="caution">
    <text evidence="1">The sequence shown here is derived from an EMBL/GenBank/DDBJ whole genome shotgun (WGS) entry which is preliminary data.</text>
</comment>